<dbReference type="AlphaFoldDB" id="A0A1Q5TGT2"/>
<comment type="caution">
    <text evidence="1">The sequence shown here is derived from an EMBL/GenBank/DDBJ whole genome shotgun (WGS) entry which is preliminary data.</text>
</comment>
<dbReference type="STRING" id="1873482.Xedl_03650"/>
<evidence type="ECO:0000313" key="2">
    <source>
        <dbReference type="Proteomes" id="UP000186268"/>
    </source>
</evidence>
<keyword evidence="2" id="KW-1185">Reference proteome</keyword>
<dbReference type="RefSeq" id="WP_143187477.1">
    <property type="nucleotide sequence ID" value="NZ_CAWNAG010000163.1"/>
</dbReference>
<reference evidence="1 2" key="1">
    <citation type="submission" date="2016-09" db="EMBL/GenBank/DDBJ databases">
        <title>Xenorhabdus thuongxuanensis sp. nov. and Xenorhabdus eapokensis sp. nov., isolated from Steinernema species.</title>
        <authorList>
            <person name="Kaempfer P."/>
            <person name="Tobias N.J."/>
            <person name="Phan Ke L."/>
            <person name="Bode H.B."/>
            <person name="Glaeser S.P."/>
        </authorList>
    </citation>
    <scope>NUCLEOTIDE SEQUENCE [LARGE SCALE GENOMIC DNA]</scope>
    <source>
        <strain evidence="1 2">DL20</strain>
    </source>
</reference>
<protein>
    <submittedName>
        <fullName evidence="1">Uncharacterized protein</fullName>
    </submittedName>
</protein>
<gene>
    <name evidence="1" type="ORF">Xedl_03650</name>
</gene>
<proteinExistence type="predicted"/>
<dbReference type="Proteomes" id="UP000186268">
    <property type="component" value="Unassembled WGS sequence"/>
</dbReference>
<name>A0A1Q5TGT2_9GAMM</name>
<dbReference type="EMBL" id="MKGQ01000054">
    <property type="protein sequence ID" value="OKO99434.1"/>
    <property type="molecule type" value="Genomic_DNA"/>
</dbReference>
<organism evidence="1 2">
    <name type="scientific">Xenorhabdus eapokensis</name>
    <dbReference type="NCBI Taxonomy" id="1873482"/>
    <lineage>
        <taxon>Bacteria</taxon>
        <taxon>Pseudomonadati</taxon>
        <taxon>Pseudomonadota</taxon>
        <taxon>Gammaproteobacteria</taxon>
        <taxon>Enterobacterales</taxon>
        <taxon>Morganellaceae</taxon>
        <taxon>Xenorhabdus</taxon>
    </lineage>
</organism>
<dbReference type="OrthoDB" id="6623352at2"/>
<accession>A0A1Q5TGT2</accession>
<evidence type="ECO:0000313" key="1">
    <source>
        <dbReference type="EMBL" id="OKO99434.1"/>
    </source>
</evidence>
<sequence>MEYKYLLSVNTHRSLCVIRLNELIAMENVDSRSGTESSGQNITAFLENGNNTLSVSMGKKAIDKDFEKLNPDSWCEAIIRKASSHDQGQIISYIKLSVDKNGDIVTHTSQNQISNNSSGFDFLGMSKNYGEKKLYQAKKDFSINGLPDWMWVKARPVSGNDLPEIKAFYQELINAFSRNDLNKIWNITESAWEEWAIADNSNAKTFFDSMGFKEKFDSGDYATRTIPDWNKFRLVSYKEGRLFRLEEGALGRSPVLLDNKVTGDTATYSPYLSIINGKVVISR</sequence>